<keyword evidence="1" id="KW-0812">Transmembrane</keyword>
<dbReference type="Proteomes" id="UP000391834">
    <property type="component" value="Unassembled WGS sequence"/>
</dbReference>
<name>A0A5M4B4N0_9BACT</name>
<protein>
    <submittedName>
        <fullName evidence="2">Uncharacterized protein</fullName>
    </submittedName>
</protein>
<dbReference type="EMBL" id="BLAX01000001">
    <property type="protein sequence ID" value="GET35030.1"/>
    <property type="molecule type" value="Genomic_DNA"/>
</dbReference>
<proteinExistence type="predicted"/>
<reference evidence="2 3" key="1">
    <citation type="submission" date="2019-10" db="EMBL/GenBank/DDBJ databases">
        <title>Prolixibacter strains distinguished by the presence of nitrate reductase genes were adept at nitrate-dependent anaerobic corrosion of metallic iron and carbon steel.</title>
        <authorList>
            <person name="Iino T."/>
            <person name="Shono N."/>
            <person name="Ito K."/>
            <person name="Nakamura R."/>
            <person name="Sueoka K."/>
            <person name="Harayama S."/>
            <person name="Ohkuma M."/>
        </authorList>
    </citation>
    <scope>NUCLEOTIDE SEQUENCE [LARGE SCALE GENOMIC DNA]</scope>
    <source>
        <strain evidence="2 3">JCM 13498</strain>
    </source>
</reference>
<dbReference type="RefSeq" id="WP_148303852.1">
    <property type="nucleotide sequence ID" value="NZ_BLAX01000001.1"/>
</dbReference>
<accession>A0A5M4B4N0</accession>
<evidence type="ECO:0000313" key="3">
    <source>
        <dbReference type="Proteomes" id="UP000391834"/>
    </source>
</evidence>
<keyword evidence="1" id="KW-0472">Membrane</keyword>
<dbReference type="AlphaFoldDB" id="A0A5M4B4N0"/>
<evidence type="ECO:0000313" key="2">
    <source>
        <dbReference type="EMBL" id="GET35030.1"/>
    </source>
</evidence>
<feature type="transmembrane region" description="Helical" evidence="1">
    <location>
        <begin position="44"/>
        <end position="63"/>
    </location>
</feature>
<feature type="transmembrane region" description="Helical" evidence="1">
    <location>
        <begin position="12"/>
        <end position="32"/>
    </location>
</feature>
<sequence>MSKKYRKQKEPPFWLVITIVLFLLAGILTSVIGIKKIENYDHPYLFGFIFGGIGAILGIITALKLKPFIAVNRRLKNQYLPTIMFIAVGYFGIVLLMGSLLNQHLSVVEHRGRYQVVNKIRREAHFRSPEVNSLYVNINGTTRRLQCKHEYFNQIHIGQKIDLWMYKSKLGFDYIKLPFDH</sequence>
<organism evidence="2 3">
    <name type="scientific">Prolixibacter bellariivorans</name>
    <dbReference type="NCBI Taxonomy" id="314319"/>
    <lineage>
        <taxon>Bacteria</taxon>
        <taxon>Pseudomonadati</taxon>
        <taxon>Bacteroidota</taxon>
        <taxon>Bacteroidia</taxon>
        <taxon>Marinilabiliales</taxon>
        <taxon>Prolixibacteraceae</taxon>
        <taxon>Prolixibacter</taxon>
    </lineage>
</organism>
<keyword evidence="3" id="KW-1185">Reference proteome</keyword>
<dbReference type="OrthoDB" id="1495646at2"/>
<keyword evidence="1" id="KW-1133">Transmembrane helix</keyword>
<comment type="caution">
    <text evidence="2">The sequence shown here is derived from an EMBL/GenBank/DDBJ whole genome shotgun (WGS) entry which is preliminary data.</text>
</comment>
<feature type="transmembrane region" description="Helical" evidence="1">
    <location>
        <begin position="83"/>
        <end position="101"/>
    </location>
</feature>
<evidence type="ECO:0000256" key="1">
    <source>
        <dbReference type="SAM" id="Phobius"/>
    </source>
</evidence>
<gene>
    <name evidence="2" type="ORF">PbJCM13498_38930</name>
</gene>